<dbReference type="EMBL" id="MNCJ02000332">
    <property type="protein sequence ID" value="KAF5756428.1"/>
    <property type="molecule type" value="Genomic_DNA"/>
</dbReference>
<evidence type="ECO:0000313" key="1">
    <source>
        <dbReference type="EMBL" id="KAF5756428.1"/>
    </source>
</evidence>
<name>A0A9K3DLG6_HELAN</name>
<keyword evidence="2" id="KW-1185">Reference proteome</keyword>
<comment type="caution">
    <text evidence="1">The sequence shown here is derived from an EMBL/GenBank/DDBJ whole genome shotgun (WGS) entry which is preliminary data.</text>
</comment>
<organism evidence="1 2">
    <name type="scientific">Helianthus annuus</name>
    <name type="common">Common sunflower</name>
    <dbReference type="NCBI Taxonomy" id="4232"/>
    <lineage>
        <taxon>Eukaryota</taxon>
        <taxon>Viridiplantae</taxon>
        <taxon>Streptophyta</taxon>
        <taxon>Embryophyta</taxon>
        <taxon>Tracheophyta</taxon>
        <taxon>Spermatophyta</taxon>
        <taxon>Magnoliopsida</taxon>
        <taxon>eudicotyledons</taxon>
        <taxon>Gunneridae</taxon>
        <taxon>Pentapetalae</taxon>
        <taxon>asterids</taxon>
        <taxon>campanulids</taxon>
        <taxon>Asterales</taxon>
        <taxon>Asteraceae</taxon>
        <taxon>Asteroideae</taxon>
        <taxon>Heliantheae alliance</taxon>
        <taxon>Heliantheae</taxon>
        <taxon>Helianthus</taxon>
    </lineage>
</organism>
<proteinExistence type="predicted"/>
<protein>
    <submittedName>
        <fullName evidence="1">Uncharacterized protein</fullName>
    </submittedName>
</protein>
<sequence length="54" mass="6099">MIFFPFHLCRNSTPTNLGRLQPKGCHLYLRYDRSGRAYLTQSNSGSMKGHVAGL</sequence>
<reference evidence="1" key="1">
    <citation type="journal article" date="2017" name="Nature">
        <title>The sunflower genome provides insights into oil metabolism, flowering and Asterid evolution.</title>
        <authorList>
            <person name="Badouin H."/>
            <person name="Gouzy J."/>
            <person name="Grassa C.J."/>
            <person name="Murat F."/>
            <person name="Staton S.E."/>
            <person name="Cottret L."/>
            <person name="Lelandais-Briere C."/>
            <person name="Owens G.L."/>
            <person name="Carrere S."/>
            <person name="Mayjonade B."/>
            <person name="Legrand L."/>
            <person name="Gill N."/>
            <person name="Kane N.C."/>
            <person name="Bowers J.E."/>
            <person name="Hubner S."/>
            <person name="Bellec A."/>
            <person name="Berard A."/>
            <person name="Berges H."/>
            <person name="Blanchet N."/>
            <person name="Boniface M.C."/>
            <person name="Brunel D."/>
            <person name="Catrice O."/>
            <person name="Chaidir N."/>
            <person name="Claudel C."/>
            <person name="Donnadieu C."/>
            <person name="Faraut T."/>
            <person name="Fievet G."/>
            <person name="Helmstetter N."/>
            <person name="King M."/>
            <person name="Knapp S.J."/>
            <person name="Lai Z."/>
            <person name="Le Paslier M.C."/>
            <person name="Lippi Y."/>
            <person name="Lorenzon L."/>
            <person name="Mandel J.R."/>
            <person name="Marage G."/>
            <person name="Marchand G."/>
            <person name="Marquand E."/>
            <person name="Bret-Mestries E."/>
            <person name="Morien E."/>
            <person name="Nambeesan S."/>
            <person name="Nguyen T."/>
            <person name="Pegot-Espagnet P."/>
            <person name="Pouilly N."/>
            <person name="Raftis F."/>
            <person name="Sallet E."/>
            <person name="Schiex T."/>
            <person name="Thomas J."/>
            <person name="Vandecasteele C."/>
            <person name="Vares D."/>
            <person name="Vear F."/>
            <person name="Vautrin S."/>
            <person name="Crespi M."/>
            <person name="Mangin B."/>
            <person name="Burke J.M."/>
            <person name="Salse J."/>
            <person name="Munos S."/>
            <person name="Vincourt P."/>
            <person name="Rieseberg L.H."/>
            <person name="Langlade N.B."/>
        </authorList>
    </citation>
    <scope>NUCLEOTIDE SEQUENCE</scope>
    <source>
        <tissue evidence="1">Leaves</tissue>
    </source>
</reference>
<evidence type="ECO:0000313" key="2">
    <source>
        <dbReference type="Proteomes" id="UP000215914"/>
    </source>
</evidence>
<gene>
    <name evidence="1" type="ORF">HanXRQr2_Chr17g0814521</name>
</gene>
<dbReference type="Gramene" id="mRNA:HanXRQr2_Chr17g0814521">
    <property type="protein sequence ID" value="mRNA:HanXRQr2_Chr17g0814521"/>
    <property type="gene ID" value="HanXRQr2_Chr17g0814521"/>
</dbReference>
<accession>A0A9K3DLG6</accession>
<dbReference type="Proteomes" id="UP000215914">
    <property type="component" value="Unassembled WGS sequence"/>
</dbReference>
<dbReference type="AlphaFoldDB" id="A0A9K3DLG6"/>
<reference evidence="1" key="2">
    <citation type="submission" date="2020-06" db="EMBL/GenBank/DDBJ databases">
        <title>Helianthus annuus Genome sequencing and assembly Release 2.</title>
        <authorList>
            <person name="Gouzy J."/>
            <person name="Langlade N."/>
            <person name="Munos S."/>
        </authorList>
    </citation>
    <scope>NUCLEOTIDE SEQUENCE</scope>
    <source>
        <tissue evidence="1">Leaves</tissue>
    </source>
</reference>